<evidence type="ECO:0008006" key="4">
    <source>
        <dbReference type="Google" id="ProtNLM"/>
    </source>
</evidence>
<dbReference type="InterPro" id="IPR052018">
    <property type="entry name" value="PHP_domain"/>
</dbReference>
<keyword evidence="1" id="KW-0812">Transmembrane</keyword>
<evidence type="ECO:0000256" key="1">
    <source>
        <dbReference type="SAM" id="Phobius"/>
    </source>
</evidence>
<dbReference type="EMBL" id="NBWU01000002">
    <property type="protein sequence ID" value="PCE64721.1"/>
    <property type="molecule type" value="Genomic_DNA"/>
</dbReference>
<feature type="transmembrane region" description="Helical" evidence="1">
    <location>
        <begin position="74"/>
        <end position="95"/>
    </location>
</feature>
<feature type="transmembrane region" description="Helical" evidence="1">
    <location>
        <begin position="450"/>
        <end position="470"/>
    </location>
</feature>
<protein>
    <recommendedName>
        <fullName evidence="4">Polymerase/histidinol phosphatase N-terminal domain-containing protein</fullName>
    </recommendedName>
</protein>
<dbReference type="GO" id="GO:0035312">
    <property type="term" value="F:5'-3' DNA exonuclease activity"/>
    <property type="evidence" value="ECO:0007669"/>
    <property type="project" value="TreeGrafter"/>
</dbReference>
<dbReference type="PANTHER" id="PTHR42924">
    <property type="entry name" value="EXONUCLEASE"/>
    <property type="match status" value="1"/>
</dbReference>
<evidence type="ECO:0000313" key="3">
    <source>
        <dbReference type="Proteomes" id="UP000219559"/>
    </source>
</evidence>
<feature type="transmembrane region" description="Helical" evidence="1">
    <location>
        <begin position="380"/>
        <end position="398"/>
    </location>
</feature>
<comment type="caution">
    <text evidence="2">The sequence shown here is derived from an EMBL/GenBank/DDBJ whole genome shotgun (WGS) entry which is preliminary data.</text>
</comment>
<keyword evidence="1" id="KW-1133">Transmembrane helix</keyword>
<dbReference type="RefSeq" id="WP_097440002.1">
    <property type="nucleotide sequence ID" value="NZ_KZ300476.1"/>
</dbReference>
<dbReference type="SUPFAM" id="SSF89550">
    <property type="entry name" value="PHP domain-like"/>
    <property type="match status" value="1"/>
</dbReference>
<dbReference type="OrthoDB" id="1420295at2"/>
<feature type="transmembrane region" description="Helical" evidence="1">
    <location>
        <begin position="12"/>
        <end position="31"/>
    </location>
</feature>
<sequence length="480" mass="54840">MIKAFIRKPIVWLGLGIGFIAFFLPFQVHIWDVLHKTAPAEYSVKIETVRMVFEPFIGLILFLDRSLYFLEESVYYPIWILGIYVLVKTLRFGMLTKEGRKGYIGRVLARIPALMGICFAVFVAVLFILWPNNTIVNNSGQEVLVTTHCHTDFSHDGLIDQQGMWQWHKRNGFDAFFITDHKNHQESLAFAEAQRQGGFPMVPLVFVGQEFSGTNHMSLLGLNGSFSTKGFTDQQAIDSTHAHGGVVLMNHWFDGKGNSKESYLALGADGFELENTAEDLFYDPAIHNDIRSFCEAHGLAMVGGADFHGYGRACSLWNAFKIPEWDKLNPKEKEKSVLDIIRSADTTRLRILKYIDRPYYPNQNLFWSPWHTLFNYFRTLNTWQILSWWGWLFMGFTLRKRFVKTQHSKTLFPLVTLLSAGFMLALGLLYGSRATGIPGYSKVYTEYSGILLAVGGFLFGYGLALLYLGYWRPKKKKHAP</sequence>
<keyword evidence="3" id="KW-1185">Reference proteome</keyword>
<name>A0A2A4G8H9_9FLAO</name>
<dbReference type="PANTHER" id="PTHR42924:SF3">
    <property type="entry name" value="POLYMERASE_HISTIDINOL PHOSPHATASE N-TERMINAL DOMAIN-CONTAINING PROTEIN"/>
    <property type="match status" value="1"/>
</dbReference>
<feature type="transmembrane region" description="Helical" evidence="1">
    <location>
        <begin position="107"/>
        <end position="130"/>
    </location>
</feature>
<feature type="transmembrane region" description="Helical" evidence="1">
    <location>
        <begin position="410"/>
        <end position="430"/>
    </location>
</feature>
<organism evidence="2 3">
    <name type="scientific">Sediminicola luteus</name>
    <dbReference type="NCBI Taxonomy" id="319238"/>
    <lineage>
        <taxon>Bacteria</taxon>
        <taxon>Pseudomonadati</taxon>
        <taxon>Bacteroidota</taxon>
        <taxon>Flavobacteriia</taxon>
        <taxon>Flavobacteriales</taxon>
        <taxon>Flavobacteriaceae</taxon>
        <taxon>Sediminicola</taxon>
    </lineage>
</organism>
<dbReference type="AlphaFoldDB" id="A0A2A4G8H9"/>
<evidence type="ECO:0000313" key="2">
    <source>
        <dbReference type="EMBL" id="PCE64721.1"/>
    </source>
</evidence>
<dbReference type="Gene3D" id="3.20.20.140">
    <property type="entry name" value="Metal-dependent hydrolases"/>
    <property type="match status" value="1"/>
</dbReference>
<dbReference type="GO" id="GO:0004534">
    <property type="term" value="F:5'-3' RNA exonuclease activity"/>
    <property type="evidence" value="ECO:0007669"/>
    <property type="project" value="TreeGrafter"/>
</dbReference>
<accession>A0A2A4G8H9</accession>
<proteinExistence type="predicted"/>
<keyword evidence="1" id="KW-0472">Membrane</keyword>
<dbReference type="InterPro" id="IPR016195">
    <property type="entry name" value="Pol/histidinol_Pase-like"/>
</dbReference>
<gene>
    <name evidence="2" type="ORF">B7P33_06000</name>
</gene>
<reference evidence="2 3" key="1">
    <citation type="submission" date="2017-04" db="EMBL/GenBank/DDBJ databases">
        <title>A new member of the family Flavobacteriaceae isolated from ascidians.</title>
        <authorList>
            <person name="Chen L."/>
        </authorList>
    </citation>
    <scope>NUCLEOTIDE SEQUENCE [LARGE SCALE GENOMIC DNA]</scope>
    <source>
        <strain evidence="2 3">HQA918</strain>
    </source>
</reference>
<dbReference type="Proteomes" id="UP000219559">
    <property type="component" value="Unassembled WGS sequence"/>
</dbReference>